<evidence type="ECO:0000256" key="1">
    <source>
        <dbReference type="ARBA" id="ARBA00005061"/>
    </source>
</evidence>
<evidence type="ECO:0000256" key="2">
    <source>
        <dbReference type="ARBA" id="ARBA00008900"/>
    </source>
</evidence>
<gene>
    <name evidence="12" type="ORF">HNQ58_001362</name>
</gene>
<name>A0A7W7XZS2_9GAMM</name>
<sequence>MDIFKVFRIEAAHRLPNVPAGHKCARLHGHSFAIEVHVRGEPDPHTGWVMDFADVKAAFQPLYDRLDHQYLNEIEGLENPTSEQLAIWIWDRLKPALPGLSAIVVHETCTAGCRYTGPECCGAETGPRNK</sequence>
<evidence type="ECO:0000256" key="11">
    <source>
        <dbReference type="PIRSR" id="PIRSR006113-2"/>
    </source>
</evidence>
<evidence type="ECO:0000313" key="12">
    <source>
        <dbReference type="EMBL" id="MBB5015464.1"/>
    </source>
</evidence>
<evidence type="ECO:0000256" key="6">
    <source>
        <dbReference type="ARBA" id="ARBA00022833"/>
    </source>
</evidence>
<accession>A0A7W7XZS2</accession>
<dbReference type="RefSeq" id="WP_183948147.1">
    <property type="nucleotide sequence ID" value="NZ_JACHHX010000007.1"/>
</dbReference>
<comment type="cofactor">
    <cofactor evidence="9 11">
        <name>Zn(2+)</name>
        <dbReference type="ChEBI" id="CHEBI:29105"/>
    </cofactor>
    <text evidence="9 11">Binds 1 zinc ion per subunit.</text>
</comment>
<feature type="active site" description="Proton acceptor" evidence="10">
    <location>
        <position position="24"/>
    </location>
</feature>
<feature type="binding site" evidence="11">
    <location>
        <position position="13"/>
    </location>
    <ligand>
        <name>Zn(2+)</name>
        <dbReference type="ChEBI" id="CHEBI:29105"/>
    </ligand>
</feature>
<feature type="active site" description="Charge relay system" evidence="10">
    <location>
        <position position="107"/>
    </location>
</feature>
<dbReference type="GO" id="GO:0008616">
    <property type="term" value="P:tRNA queuosine(34) biosynthetic process"/>
    <property type="evidence" value="ECO:0007669"/>
    <property type="project" value="UniProtKB-KW"/>
</dbReference>
<keyword evidence="4 9" id="KW-0479">Metal-binding</keyword>
<keyword evidence="7 9" id="KW-0456">Lyase</keyword>
<dbReference type="FunFam" id="3.30.479.10:FF:000001">
    <property type="entry name" value="6-carboxy-5,6,7,8-tetrahydropterin synthase"/>
    <property type="match status" value="1"/>
</dbReference>
<keyword evidence="6 9" id="KW-0862">Zinc</keyword>
<evidence type="ECO:0000256" key="10">
    <source>
        <dbReference type="PIRSR" id="PIRSR006113-1"/>
    </source>
</evidence>
<comment type="pathway">
    <text evidence="1 9">Purine metabolism; 7-cyano-7-deazaguanine biosynthesis.</text>
</comment>
<evidence type="ECO:0000256" key="8">
    <source>
        <dbReference type="ARBA" id="ARBA00048807"/>
    </source>
</evidence>
<dbReference type="PANTHER" id="PTHR12589">
    <property type="entry name" value="PYRUVOYL TETRAHYDROBIOPTERIN SYNTHASE"/>
    <property type="match status" value="1"/>
</dbReference>
<dbReference type="EC" id="4.-.-.-" evidence="9"/>
<comment type="similarity">
    <text evidence="2 9">Belongs to the PTPS family. QueD subfamily.</text>
</comment>
<dbReference type="AlphaFoldDB" id="A0A7W7XZS2"/>
<feature type="active site" description="Charge relay system" evidence="10">
    <location>
        <position position="68"/>
    </location>
</feature>
<evidence type="ECO:0000256" key="5">
    <source>
        <dbReference type="ARBA" id="ARBA00022785"/>
    </source>
</evidence>
<comment type="caution">
    <text evidence="12">The sequence shown here is derived from an EMBL/GenBank/DDBJ whole genome shotgun (WGS) entry which is preliminary data.</text>
</comment>
<keyword evidence="13" id="KW-1185">Reference proteome</keyword>
<dbReference type="GO" id="GO:0046872">
    <property type="term" value="F:metal ion binding"/>
    <property type="evidence" value="ECO:0007669"/>
    <property type="project" value="UniProtKB-KW"/>
</dbReference>
<dbReference type="Proteomes" id="UP000519004">
    <property type="component" value="Unassembled WGS sequence"/>
</dbReference>
<dbReference type="Pfam" id="PF01242">
    <property type="entry name" value="PTPS"/>
    <property type="match status" value="1"/>
</dbReference>
<proteinExistence type="inferred from homology"/>
<dbReference type="SUPFAM" id="SSF55620">
    <property type="entry name" value="Tetrahydrobiopterin biosynthesis enzymes-like"/>
    <property type="match status" value="1"/>
</dbReference>
<dbReference type="EMBL" id="JACHHX010000007">
    <property type="protein sequence ID" value="MBB5015464.1"/>
    <property type="molecule type" value="Genomic_DNA"/>
</dbReference>
<keyword evidence="5 9" id="KW-0671">Queuosine biosynthesis</keyword>
<dbReference type="InterPro" id="IPR007115">
    <property type="entry name" value="6-PTP_synth/QueD"/>
</dbReference>
<evidence type="ECO:0000256" key="3">
    <source>
        <dbReference type="ARBA" id="ARBA00018141"/>
    </source>
</evidence>
<reference evidence="12 13" key="1">
    <citation type="submission" date="2020-08" db="EMBL/GenBank/DDBJ databases">
        <title>Genomic Encyclopedia of Type Strains, Phase IV (KMG-IV): sequencing the most valuable type-strain genomes for metagenomic binning, comparative biology and taxonomic classification.</title>
        <authorList>
            <person name="Goeker M."/>
        </authorList>
    </citation>
    <scope>NUCLEOTIDE SEQUENCE [LARGE SCALE GENOMIC DNA]</scope>
    <source>
        <strain evidence="12 13">DSM 25897</strain>
    </source>
</reference>
<evidence type="ECO:0000313" key="13">
    <source>
        <dbReference type="Proteomes" id="UP000519004"/>
    </source>
</evidence>
<evidence type="ECO:0000256" key="9">
    <source>
        <dbReference type="PIRNR" id="PIRNR006113"/>
    </source>
</evidence>
<evidence type="ECO:0000256" key="4">
    <source>
        <dbReference type="ARBA" id="ARBA00022723"/>
    </source>
</evidence>
<protein>
    <recommendedName>
        <fullName evidence="3 9">6-carboxy-5,6,7,8-tetrahydropterin synthase</fullName>
        <ecNumber evidence="9">4.-.-.-</ecNumber>
    </recommendedName>
</protein>
<evidence type="ECO:0000256" key="7">
    <source>
        <dbReference type="ARBA" id="ARBA00023239"/>
    </source>
</evidence>
<dbReference type="PIRSF" id="PIRSF006113">
    <property type="entry name" value="PTP_synth"/>
    <property type="match status" value="1"/>
</dbReference>
<feature type="binding site" evidence="11">
    <location>
        <position position="30"/>
    </location>
    <ligand>
        <name>Zn(2+)</name>
        <dbReference type="ChEBI" id="CHEBI:29105"/>
    </ligand>
</feature>
<dbReference type="InterPro" id="IPR038418">
    <property type="entry name" value="6-PTP_synth/QueD_sf"/>
</dbReference>
<organism evidence="12 13">
    <name type="scientific">Rehaibacterium terrae</name>
    <dbReference type="NCBI Taxonomy" id="1341696"/>
    <lineage>
        <taxon>Bacteria</taxon>
        <taxon>Pseudomonadati</taxon>
        <taxon>Pseudomonadota</taxon>
        <taxon>Gammaproteobacteria</taxon>
        <taxon>Lysobacterales</taxon>
        <taxon>Lysobacteraceae</taxon>
        <taxon>Rehaibacterium</taxon>
    </lineage>
</organism>
<comment type="catalytic activity">
    <reaction evidence="8 9">
        <text>7,8-dihydroneopterin 3'-triphosphate + H2O = 6-carboxy-5,6,7,8-tetrahydropterin + triphosphate + acetaldehyde + 2 H(+)</text>
        <dbReference type="Rhea" id="RHEA:27966"/>
        <dbReference type="ChEBI" id="CHEBI:15343"/>
        <dbReference type="ChEBI" id="CHEBI:15377"/>
        <dbReference type="ChEBI" id="CHEBI:15378"/>
        <dbReference type="ChEBI" id="CHEBI:18036"/>
        <dbReference type="ChEBI" id="CHEBI:58462"/>
        <dbReference type="ChEBI" id="CHEBI:61032"/>
        <dbReference type="EC" id="4.1.2.50"/>
    </reaction>
</comment>
<dbReference type="UniPathway" id="UPA00391"/>
<dbReference type="Gene3D" id="3.30.479.10">
    <property type="entry name" value="6-pyruvoyl tetrahydropterin synthase/QueD"/>
    <property type="match status" value="1"/>
</dbReference>
<feature type="binding site" evidence="11">
    <location>
        <position position="28"/>
    </location>
    <ligand>
        <name>Zn(2+)</name>
        <dbReference type="ChEBI" id="CHEBI:29105"/>
    </ligand>
</feature>
<dbReference type="NCBIfam" id="TIGR03367">
    <property type="entry name" value="queuosine_QueD"/>
    <property type="match status" value="1"/>
</dbReference>
<dbReference type="PANTHER" id="PTHR12589:SF7">
    <property type="entry name" value="6-PYRUVOYL TETRAHYDROBIOPTERIN SYNTHASE"/>
    <property type="match status" value="1"/>
</dbReference>
<dbReference type="GO" id="GO:0070497">
    <property type="term" value="F:6-carboxytetrahydropterin synthase activity"/>
    <property type="evidence" value="ECO:0007669"/>
    <property type="project" value="UniProtKB-EC"/>
</dbReference>